<dbReference type="EMBL" id="KQ414608">
    <property type="protein sequence ID" value="KOC69447.1"/>
    <property type="molecule type" value="Genomic_DNA"/>
</dbReference>
<evidence type="ECO:0008006" key="5">
    <source>
        <dbReference type="Google" id="ProtNLM"/>
    </source>
</evidence>
<reference evidence="3 4" key="1">
    <citation type="submission" date="2015-07" db="EMBL/GenBank/DDBJ databases">
        <title>The genome of Habropoda laboriosa.</title>
        <authorList>
            <person name="Pan H."/>
            <person name="Kapheim K."/>
        </authorList>
    </citation>
    <scope>NUCLEOTIDE SEQUENCE [LARGE SCALE GENOMIC DNA]</scope>
    <source>
        <strain evidence="3">0110345459</strain>
    </source>
</reference>
<gene>
    <name evidence="3" type="ORF">WH47_09405</name>
</gene>
<sequence>MARWNVLHFLCLLYLANNCVNYGSCMHDDHYVEYGLGTQKFCHVLGKTFTTDIKSGAAIVMSKHIFEQWMVRTNLHCKFTFKTAKGDGLFGVIQKMSFRRNKTQCLDYVQFKRKDHHQTEKFCGSIDRSKVKYYVVPEPEDSVYSSESPSLARTYAEYDPINHKSAAELETEIFISKEKLKEGEFLALSIAYTSFTNCSHVDREKYTSIGYQTCMLNEFFCDGIYNCAPGVCFDEDTCPNNTNAIISTGTGTKVTVGAVTTLILCFIIFMMCLWICKRSQKLCWSMDCADPNSRPWQVHASYMEGPATPVVPSAPMLEVAVPSSVADKDLPPSYDSLFPEQSNPVRS</sequence>
<feature type="signal peptide" evidence="2">
    <location>
        <begin position="1"/>
        <end position="25"/>
    </location>
</feature>
<keyword evidence="1" id="KW-0472">Membrane</keyword>
<feature type="transmembrane region" description="Helical" evidence="1">
    <location>
        <begin position="254"/>
        <end position="276"/>
    </location>
</feature>
<name>A0A0L7RES0_9HYME</name>
<evidence type="ECO:0000256" key="2">
    <source>
        <dbReference type="SAM" id="SignalP"/>
    </source>
</evidence>
<feature type="chain" id="PRO_5005575291" description="CUB domain-containing protein" evidence="2">
    <location>
        <begin position="26"/>
        <end position="347"/>
    </location>
</feature>
<organism evidence="3 4">
    <name type="scientific">Habropoda laboriosa</name>
    <dbReference type="NCBI Taxonomy" id="597456"/>
    <lineage>
        <taxon>Eukaryota</taxon>
        <taxon>Metazoa</taxon>
        <taxon>Ecdysozoa</taxon>
        <taxon>Arthropoda</taxon>
        <taxon>Hexapoda</taxon>
        <taxon>Insecta</taxon>
        <taxon>Pterygota</taxon>
        <taxon>Neoptera</taxon>
        <taxon>Endopterygota</taxon>
        <taxon>Hymenoptera</taxon>
        <taxon>Apocrita</taxon>
        <taxon>Aculeata</taxon>
        <taxon>Apoidea</taxon>
        <taxon>Anthophila</taxon>
        <taxon>Apidae</taxon>
        <taxon>Habropoda</taxon>
    </lineage>
</organism>
<protein>
    <recommendedName>
        <fullName evidence="5">CUB domain-containing protein</fullName>
    </recommendedName>
</protein>
<dbReference type="OrthoDB" id="47276at2759"/>
<evidence type="ECO:0000313" key="3">
    <source>
        <dbReference type="EMBL" id="KOC69447.1"/>
    </source>
</evidence>
<evidence type="ECO:0000313" key="4">
    <source>
        <dbReference type="Proteomes" id="UP000053825"/>
    </source>
</evidence>
<keyword evidence="1" id="KW-0812">Transmembrane</keyword>
<proteinExistence type="predicted"/>
<keyword evidence="1" id="KW-1133">Transmembrane helix</keyword>
<keyword evidence="4" id="KW-1185">Reference proteome</keyword>
<evidence type="ECO:0000256" key="1">
    <source>
        <dbReference type="SAM" id="Phobius"/>
    </source>
</evidence>
<dbReference type="Proteomes" id="UP000053825">
    <property type="component" value="Unassembled WGS sequence"/>
</dbReference>
<dbReference type="AlphaFoldDB" id="A0A0L7RES0"/>
<keyword evidence="2" id="KW-0732">Signal</keyword>
<accession>A0A0L7RES0</accession>